<comment type="caution">
    <text evidence="2">The sequence shown here is derived from an EMBL/GenBank/DDBJ whole genome shotgun (WGS) entry which is preliminary data.</text>
</comment>
<protein>
    <recommendedName>
        <fullName evidence="1">Reverse transcriptase domain-containing protein</fullName>
    </recommendedName>
</protein>
<feature type="domain" description="Reverse transcriptase" evidence="1">
    <location>
        <begin position="51"/>
        <end position="151"/>
    </location>
</feature>
<dbReference type="Proteomes" id="UP000499080">
    <property type="component" value="Unassembled WGS sequence"/>
</dbReference>
<reference evidence="2 3" key="1">
    <citation type="journal article" date="2019" name="Sci. Rep.">
        <title>Orb-weaving spider Araneus ventricosus genome elucidates the spidroin gene catalogue.</title>
        <authorList>
            <person name="Kono N."/>
            <person name="Nakamura H."/>
            <person name="Ohtoshi R."/>
            <person name="Moran D.A.P."/>
            <person name="Shinohara A."/>
            <person name="Yoshida Y."/>
            <person name="Fujiwara M."/>
            <person name="Mori M."/>
            <person name="Tomita M."/>
            <person name="Arakawa K."/>
        </authorList>
    </citation>
    <scope>NUCLEOTIDE SEQUENCE [LARGE SCALE GENOMIC DNA]</scope>
</reference>
<sequence>MDNIILQQIHSSSPELLLEMFNKCLRIGLFPTSFKMGVILLFYKEGNDQNDPTSYHPISLLPFMGKLLEKLLTQHLTYFLKKTGQLRTKQFGFKEGVSVDHTLDSLLTTIDSHKRNKIHAAVVCIDIKGTFDNLKYSSIVEKLSNSQCPPKSSHSLETCSRTVM</sequence>
<evidence type="ECO:0000313" key="3">
    <source>
        <dbReference type="Proteomes" id="UP000499080"/>
    </source>
</evidence>
<keyword evidence="3" id="KW-1185">Reference proteome</keyword>
<gene>
    <name evidence="2" type="ORF">AVEN_206381_1</name>
</gene>
<accession>A0A4Y2MVV0</accession>
<dbReference type="InterPro" id="IPR000477">
    <property type="entry name" value="RT_dom"/>
</dbReference>
<proteinExistence type="predicted"/>
<organism evidence="2 3">
    <name type="scientific">Araneus ventricosus</name>
    <name type="common">Orbweaver spider</name>
    <name type="synonym">Epeira ventricosa</name>
    <dbReference type="NCBI Taxonomy" id="182803"/>
    <lineage>
        <taxon>Eukaryota</taxon>
        <taxon>Metazoa</taxon>
        <taxon>Ecdysozoa</taxon>
        <taxon>Arthropoda</taxon>
        <taxon>Chelicerata</taxon>
        <taxon>Arachnida</taxon>
        <taxon>Araneae</taxon>
        <taxon>Araneomorphae</taxon>
        <taxon>Entelegynae</taxon>
        <taxon>Araneoidea</taxon>
        <taxon>Araneidae</taxon>
        <taxon>Araneus</taxon>
    </lineage>
</organism>
<dbReference type="AlphaFoldDB" id="A0A4Y2MVV0"/>
<evidence type="ECO:0000313" key="2">
    <source>
        <dbReference type="EMBL" id="GBN30480.1"/>
    </source>
</evidence>
<name>A0A4Y2MVV0_ARAVE</name>
<dbReference type="EMBL" id="BGPR01007922">
    <property type="protein sequence ID" value="GBN30480.1"/>
    <property type="molecule type" value="Genomic_DNA"/>
</dbReference>
<dbReference type="PANTHER" id="PTHR19446">
    <property type="entry name" value="REVERSE TRANSCRIPTASES"/>
    <property type="match status" value="1"/>
</dbReference>
<dbReference type="OrthoDB" id="414730at2759"/>
<evidence type="ECO:0000259" key="1">
    <source>
        <dbReference type="Pfam" id="PF00078"/>
    </source>
</evidence>
<dbReference type="Pfam" id="PF00078">
    <property type="entry name" value="RVT_1"/>
    <property type="match status" value="1"/>
</dbReference>